<dbReference type="InterPro" id="IPR047262">
    <property type="entry name" value="PRX-like1"/>
</dbReference>
<dbReference type="Proteomes" id="UP001596457">
    <property type="component" value="Unassembled WGS sequence"/>
</dbReference>
<feature type="signal peptide" evidence="1">
    <location>
        <begin position="1"/>
        <end position="23"/>
    </location>
</feature>
<proteinExistence type="predicted"/>
<dbReference type="PROSITE" id="PS51352">
    <property type="entry name" value="THIOREDOXIN_2"/>
    <property type="match status" value="1"/>
</dbReference>
<accession>A0ABW2SE73</accession>
<dbReference type="EMBL" id="JBHTBZ010000043">
    <property type="protein sequence ID" value="MFC7461744.1"/>
    <property type="molecule type" value="Genomic_DNA"/>
</dbReference>
<dbReference type="PANTHER" id="PTHR43640">
    <property type="entry name" value="OS07G0260300 PROTEIN"/>
    <property type="match status" value="1"/>
</dbReference>
<dbReference type="InterPro" id="IPR013766">
    <property type="entry name" value="Thioredoxin_domain"/>
</dbReference>
<reference evidence="4" key="1">
    <citation type="journal article" date="2019" name="Int. J. Syst. Evol. Microbiol.">
        <title>The Global Catalogue of Microorganisms (GCM) 10K type strain sequencing project: providing services to taxonomists for standard genome sequencing and annotation.</title>
        <authorList>
            <consortium name="The Broad Institute Genomics Platform"/>
            <consortium name="The Broad Institute Genome Sequencing Center for Infectious Disease"/>
            <person name="Wu L."/>
            <person name="Ma J."/>
        </authorList>
    </citation>
    <scope>NUCLEOTIDE SEQUENCE [LARGE SCALE GENOMIC DNA]</scope>
    <source>
        <strain evidence="4">CCUG 53903</strain>
    </source>
</reference>
<dbReference type="Pfam" id="PF00578">
    <property type="entry name" value="AhpC-TSA"/>
    <property type="match status" value="1"/>
</dbReference>
<dbReference type="PANTHER" id="PTHR43640:SF1">
    <property type="entry name" value="THIOREDOXIN-DEPENDENT PEROXIREDOXIN"/>
    <property type="match status" value="1"/>
</dbReference>
<dbReference type="Gene3D" id="3.40.30.10">
    <property type="entry name" value="Glutaredoxin"/>
    <property type="match status" value="1"/>
</dbReference>
<evidence type="ECO:0000256" key="1">
    <source>
        <dbReference type="SAM" id="SignalP"/>
    </source>
</evidence>
<dbReference type="SUPFAM" id="SSF52833">
    <property type="entry name" value="Thioredoxin-like"/>
    <property type="match status" value="1"/>
</dbReference>
<keyword evidence="4" id="KW-1185">Reference proteome</keyword>
<dbReference type="CDD" id="cd02969">
    <property type="entry name" value="PRX_like1"/>
    <property type="match status" value="1"/>
</dbReference>
<dbReference type="InterPro" id="IPR036249">
    <property type="entry name" value="Thioredoxin-like_sf"/>
</dbReference>
<gene>
    <name evidence="3" type="ORF">ACFQU0_15020</name>
</gene>
<feature type="domain" description="Thioredoxin" evidence="2">
    <location>
        <begin position="24"/>
        <end position="182"/>
    </location>
</feature>
<dbReference type="InterPro" id="IPR000866">
    <property type="entry name" value="AhpC/TSA"/>
</dbReference>
<name>A0ABW2SE73_9BURK</name>
<protein>
    <submittedName>
        <fullName evidence="3">Thioredoxin family protein</fullName>
    </submittedName>
</protein>
<feature type="chain" id="PRO_5045968264" evidence="1">
    <location>
        <begin position="24"/>
        <end position="205"/>
    </location>
</feature>
<keyword evidence="1" id="KW-0732">Signal</keyword>
<evidence type="ECO:0000259" key="2">
    <source>
        <dbReference type="PROSITE" id="PS51352"/>
    </source>
</evidence>
<evidence type="ECO:0000313" key="3">
    <source>
        <dbReference type="EMBL" id="MFC7461744.1"/>
    </source>
</evidence>
<sequence length="205" mass="22048">MQRRLFALTIALAAFGAHTAVLAATVGQPAPDFSLTDVNGKTVRLSDFKGKHVVLEWNNPGCPFVRKHYQGNLQALQKEFTAKGVVWLAINSTEDASADYKTPPQLARWMAEQKAAPTAVLMDEEGTVGKAYNARVTPHMYIVNAQGRLAFAGAIDSIPSARVSDIDKATNFVRQGLNELLAGKPVSVAQNQAYGCSIKYKSAAG</sequence>
<evidence type="ECO:0000313" key="4">
    <source>
        <dbReference type="Proteomes" id="UP001596457"/>
    </source>
</evidence>
<comment type="caution">
    <text evidence="3">The sequence shown here is derived from an EMBL/GenBank/DDBJ whole genome shotgun (WGS) entry which is preliminary data.</text>
</comment>
<organism evidence="3 4">
    <name type="scientific">Hydrogenophaga defluvii</name>
    <dbReference type="NCBI Taxonomy" id="249410"/>
    <lineage>
        <taxon>Bacteria</taxon>
        <taxon>Pseudomonadati</taxon>
        <taxon>Pseudomonadota</taxon>
        <taxon>Betaproteobacteria</taxon>
        <taxon>Burkholderiales</taxon>
        <taxon>Comamonadaceae</taxon>
        <taxon>Hydrogenophaga</taxon>
    </lineage>
</organism>
<dbReference type="RefSeq" id="WP_382202178.1">
    <property type="nucleotide sequence ID" value="NZ_JBHTBZ010000043.1"/>
</dbReference>